<sequence>SRKLRCDLVELMKEDSEVANRLLQNYKIIPFFYVEGSNVDFSCALNYGDICALFTLWSAFPLSARCVPSALVLFFIIALTIIITSTYKNHREKYPDVQMFWNNRVICRQFESTIRKFYYIPITLSSYSNSNLYYYISLLGKYGSNSNVWHEKLIKTALNEVDNKLKTDDSNYGPDLNNEIENFFQSSNLFGKVNNETDSEKDEVIEIIHRKEKHKRDEFLQHAIEQEALFEGLKLQTPKNRENEFGPEQKKIKPNESDEEEIVVSHDSQFQAQQRTPERQFSPSTSVPEVIDTVFEPQPMVWEFDEPEPTWLKKVINRQKFLISQTDPSSRYESSLSPIWWRIIDASDPKITSDLLTEADMSELIAVFASVLNVGNPTEDWAILEPSVERCLQALAKLDNDHLSRVGKIVQLEGSHGAILEIQKIVKNVETSSLSVSLFGNEDTNDKVKPTPSVEEKDYLNPDVQFILDLVRFTCEMLAKGIPQRKYSERDVDVFINGTYFRALTIF</sequence>
<evidence type="ECO:0000313" key="4">
    <source>
        <dbReference type="Proteomes" id="UP000789375"/>
    </source>
</evidence>
<dbReference type="AlphaFoldDB" id="A0A9N8VEJ9"/>
<comment type="caution">
    <text evidence="3">The sequence shown here is derived from an EMBL/GenBank/DDBJ whole genome shotgun (WGS) entry which is preliminary data.</text>
</comment>
<name>A0A9N8VEJ9_FUNMO</name>
<feature type="non-terminal residue" evidence="3">
    <location>
        <position position="507"/>
    </location>
</feature>
<keyword evidence="4" id="KW-1185">Reference proteome</keyword>
<dbReference type="EMBL" id="CAJVPP010000190">
    <property type="protein sequence ID" value="CAG8453357.1"/>
    <property type="molecule type" value="Genomic_DNA"/>
</dbReference>
<feature type="compositionally biased region" description="Polar residues" evidence="1">
    <location>
        <begin position="266"/>
        <end position="285"/>
    </location>
</feature>
<proteinExistence type="predicted"/>
<gene>
    <name evidence="3" type="ORF">FMOSSE_LOCUS1648</name>
</gene>
<feature type="region of interest" description="Disordered" evidence="1">
    <location>
        <begin position="236"/>
        <end position="285"/>
    </location>
</feature>
<protein>
    <submittedName>
        <fullName evidence="3">11187_t:CDS:1</fullName>
    </submittedName>
</protein>
<organism evidence="3 4">
    <name type="scientific">Funneliformis mosseae</name>
    <name type="common">Endomycorrhizal fungus</name>
    <name type="synonym">Glomus mosseae</name>
    <dbReference type="NCBI Taxonomy" id="27381"/>
    <lineage>
        <taxon>Eukaryota</taxon>
        <taxon>Fungi</taxon>
        <taxon>Fungi incertae sedis</taxon>
        <taxon>Mucoromycota</taxon>
        <taxon>Glomeromycotina</taxon>
        <taxon>Glomeromycetes</taxon>
        <taxon>Glomerales</taxon>
        <taxon>Glomeraceae</taxon>
        <taxon>Funneliformis</taxon>
    </lineage>
</organism>
<reference evidence="3" key="1">
    <citation type="submission" date="2021-06" db="EMBL/GenBank/DDBJ databases">
        <authorList>
            <person name="Kallberg Y."/>
            <person name="Tangrot J."/>
            <person name="Rosling A."/>
        </authorList>
    </citation>
    <scope>NUCLEOTIDE SEQUENCE</scope>
    <source>
        <strain evidence="3">87-6 pot B 2015</strain>
    </source>
</reference>
<keyword evidence="2" id="KW-0472">Membrane</keyword>
<feature type="compositionally biased region" description="Basic and acidic residues" evidence="1">
    <location>
        <begin position="239"/>
        <end position="256"/>
    </location>
</feature>
<evidence type="ECO:0000256" key="1">
    <source>
        <dbReference type="SAM" id="MobiDB-lite"/>
    </source>
</evidence>
<feature type="transmembrane region" description="Helical" evidence="2">
    <location>
        <begin position="62"/>
        <end position="83"/>
    </location>
</feature>
<keyword evidence="2" id="KW-1133">Transmembrane helix</keyword>
<dbReference type="Proteomes" id="UP000789375">
    <property type="component" value="Unassembled WGS sequence"/>
</dbReference>
<evidence type="ECO:0000256" key="2">
    <source>
        <dbReference type="SAM" id="Phobius"/>
    </source>
</evidence>
<keyword evidence="2" id="KW-0812">Transmembrane</keyword>
<accession>A0A9N8VEJ9</accession>
<evidence type="ECO:0000313" key="3">
    <source>
        <dbReference type="EMBL" id="CAG8453357.1"/>
    </source>
</evidence>